<dbReference type="AlphaFoldDB" id="A0A0K1RWF7"/>
<protein>
    <recommendedName>
        <fullName evidence="3">Nucleic acid-binding protein contains PIN domain</fullName>
    </recommendedName>
</protein>
<proteinExistence type="predicted"/>
<dbReference type="PATRIC" id="fig|1638788.3.peg.1039"/>
<dbReference type="Pfam" id="PF11848">
    <property type="entry name" value="DUF3368"/>
    <property type="match status" value="1"/>
</dbReference>
<dbReference type="PANTHER" id="PTHR39550">
    <property type="entry name" value="SLL0658 PROTEIN"/>
    <property type="match status" value="1"/>
</dbReference>
<evidence type="ECO:0000313" key="2">
    <source>
        <dbReference type="Proteomes" id="UP000068167"/>
    </source>
</evidence>
<dbReference type="EMBL" id="CP011339">
    <property type="protein sequence ID" value="AKV66224.1"/>
    <property type="molecule type" value="Genomic_DNA"/>
</dbReference>
<dbReference type="Proteomes" id="UP000068167">
    <property type="component" value="Chromosome"/>
</dbReference>
<dbReference type="KEGG" id="mpk:VL20_1037"/>
<gene>
    <name evidence="1" type="ORF">VL20_1037</name>
</gene>
<organism evidence="1 2">
    <name type="scientific">Microcystis panniformis FACHB-1757</name>
    <dbReference type="NCBI Taxonomy" id="1638788"/>
    <lineage>
        <taxon>Bacteria</taxon>
        <taxon>Bacillati</taxon>
        <taxon>Cyanobacteriota</taxon>
        <taxon>Cyanophyceae</taxon>
        <taxon>Oscillatoriophycideae</taxon>
        <taxon>Chroococcales</taxon>
        <taxon>Microcystaceae</taxon>
        <taxon>Microcystis</taxon>
    </lineage>
</organism>
<sequence length="156" mass="17515">MIVVSDTSPICYLLLIDQIMILQELYELVVIPEAVADELKASESPSIVRNWIANPPDWLRIEIVRTSSRSGLEKLDPGEQEAILLAEQIEAELIILDDKAGRQIASERGLRIIGLLGIVKDAAQFGLLDLRVTFERLQEAGFWVAPSLLERLLRQQ</sequence>
<dbReference type="GeneID" id="66705313"/>
<dbReference type="InterPro" id="IPR021799">
    <property type="entry name" value="PIN-like_prokaryotic"/>
</dbReference>
<keyword evidence="2" id="KW-1185">Reference proteome</keyword>
<dbReference type="PANTHER" id="PTHR39550:SF1">
    <property type="entry name" value="SLL0658 PROTEIN"/>
    <property type="match status" value="1"/>
</dbReference>
<accession>A0A0K1RWF7</accession>
<evidence type="ECO:0000313" key="1">
    <source>
        <dbReference type="EMBL" id="AKV66224.1"/>
    </source>
</evidence>
<dbReference type="RefSeq" id="WP_052275698.1">
    <property type="nucleotide sequence ID" value="NZ_CP011339.1"/>
</dbReference>
<name>A0A0K1RWF7_9CHRO</name>
<evidence type="ECO:0008006" key="3">
    <source>
        <dbReference type="Google" id="ProtNLM"/>
    </source>
</evidence>
<reference evidence="1 2" key="1">
    <citation type="journal article" date="2016" name="Stand. Genomic Sci.">
        <title>Complete genome sequence and genomic characterization of Microcystis panniformis FACHB 1757 by third-generation sequencing.</title>
        <authorList>
            <person name="Zhang J.Y."/>
            <person name="Guan R."/>
            <person name="Zhang H.J."/>
            <person name="Li H."/>
            <person name="Xiao P."/>
            <person name="Yu G.L."/>
            <person name="Du L."/>
            <person name="Cao D.M."/>
            <person name="Zhu B.C."/>
            <person name="Li R.H."/>
            <person name="Lu Z.H."/>
        </authorList>
    </citation>
    <scope>NUCLEOTIDE SEQUENCE [LARGE SCALE GENOMIC DNA]</scope>
    <source>
        <strain evidence="1 2">FACHB-1757</strain>
    </source>
</reference>